<dbReference type="AlphaFoldDB" id="A0A2G1W8G9"/>
<dbReference type="EMBL" id="NIZW01000007">
    <property type="protein sequence ID" value="PHQ35335.1"/>
    <property type="molecule type" value="Genomic_DNA"/>
</dbReference>
<dbReference type="InterPro" id="IPR050738">
    <property type="entry name" value="Sulfatase"/>
</dbReference>
<feature type="chain" id="PRO_5013720035" evidence="8">
    <location>
        <begin position="23"/>
        <end position="662"/>
    </location>
</feature>
<dbReference type="Gene3D" id="3.30.1120.10">
    <property type="match status" value="1"/>
</dbReference>
<evidence type="ECO:0000256" key="7">
    <source>
        <dbReference type="SAM" id="MobiDB-lite"/>
    </source>
</evidence>
<protein>
    <submittedName>
        <fullName evidence="10">N-acetylgalactosamine 6-sulfate sulfatase (GALNS)</fullName>
    </submittedName>
</protein>
<evidence type="ECO:0000256" key="6">
    <source>
        <dbReference type="ARBA" id="ARBA00022837"/>
    </source>
</evidence>
<keyword evidence="5" id="KW-0378">Hydrolase</keyword>
<dbReference type="InterPro" id="IPR017850">
    <property type="entry name" value="Alkaline_phosphatase_core_sf"/>
</dbReference>
<evidence type="ECO:0000256" key="5">
    <source>
        <dbReference type="ARBA" id="ARBA00022801"/>
    </source>
</evidence>
<reference evidence="10 11" key="1">
    <citation type="submission" date="2017-06" db="EMBL/GenBank/DDBJ databases">
        <title>Description of Rhodopirellula bahusiensis sp. nov.</title>
        <authorList>
            <person name="Kizina J."/>
            <person name="Harder J."/>
        </authorList>
    </citation>
    <scope>NUCLEOTIDE SEQUENCE [LARGE SCALE GENOMIC DNA]</scope>
    <source>
        <strain evidence="10 11">SWK21</strain>
    </source>
</reference>
<comment type="similarity">
    <text evidence="2">Belongs to the sulfatase family.</text>
</comment>
<dbReference type="Gene3D" id="3.40.720.10">
    <property type="entry name" value="Alkaline Phosphatase, subunit A"/>
    <property type="match status" value="1"/>
</dbReference>
<evidence type="ECO:0000256" key="8">
    <source>
        <dbReference type="SAM" id="SignalP"/>
    </source>
</evidence>
<dbReference type="PROSITE" id="PS00523">
    <property type="entry name" value="SULFATASE_1"/>
    <property type="match status" value="1"/>
</dbReference>
<sequence>MRLHHALLFLPIVGLACLSAKANDEPERPPNVILFLVDDMGWTDGRVFGSDYYETPNIDAFAKQAMRFTNAYAHPLCSPSRASILTGQEESRHGILSAHGHLKPGPWGEQVYQPATPRNEYLLTKSRTYLNPDATTLAEAFLGAGYRTAHMGKWHLGLTQEHWPDQHGFEVTFHSAPDPGPPGSTYFSPHGVHSDGKPSAAHRVGNIVDGPEGEHIDDRLGTEAIRFITEHQDEPFYLNLWMYDCHGPWEAKQDLIQKFAQKETQPDGHTNPVYAAMLKTMDDNFGRVMTALDELGIADNTIVVFFSDNGGNTHSMGASEQKRKMANPKSKTYGYTKIYSDYAGVQYPTKNLGLRGGKGKLYEGGQRVPLMVRWHQHIPAGSVSETIVNNIDLYPTLLELTGQAEPANHVIDGKSIAKVLTEGEEGTGQTSVSYFPYHGGGISVRDGDWKLIRRYTSKPDQYEGLVELFNLKEDLAESKNLAAEMPEKVTELSKLIDSHFKHTSGLPPKPNPDFQRGSTSPKNSRSPTHGLVPKQCRIESIDDGIRVIAQGKNPFLGTAQVQLAGPITLHLQVRGIDGKSGTGRVQWRTQEQTDFPATGQTVDFEVPESTSWQDITVQVPVEGRSQLLRLYAPATDGLDIRSIRWKAQDGKPVQWDFSTDAR</sequence>
<dbReference type="Proteomes" id="UP000225740">
    <property type="component" value="Unassembled WGS sequence"/>
</dbReference>
<gene>
    <name evidence="10" type="ORF">CEE69_09945</name>
</gene>
<dbReference type="PANTHER" id="PTHR42693:SF42">
    <property type="entry name" value="ARYLSULFATASE G"/>
    <property type="match status" value="1"/>
</dbReference>
<keyword evidence="6" id="KW-0106">Calcium</keyword>
<evidence type="ECO:0000256" key="4">
    <source>
        <dbReference type="ARBA" id="ARBA00022729"/>
    </source>
</evidence>
<dbReference type="RefSeq" id="WP_099260547.1">
    <property type="nucleotide sequence ID" value="NZ_NIZW01000007.1"/>
</dbReference>
<dbReference type="PROSITE" id="PS51257">
    <property type="entry name" value="PROKAR_LIPOPROTEIN"/>
    <property type="match status" value="1"/>
</dbReference>
<dbReference type="OrthoDB" id="9783154at2"/>
<name>A0A2G1W8G9_9BACT</name>
<accession>A0A2G1W8G9</accession>
<evidence type="ECO:0000313" key="10">
    <source>
        <dbReference type="EMBL" id="PHQ35335.1"/>
    </source>
</evidence>
<comment type="cofactor">
    <cofactor evidence="1">
        <name>Ca(2+)</name>
        <dbReference type="ChEBI" id="CHEBI:29108"/>
    </cofactor>
</comment>
<feature type="domain" description="Sulfatase N-terminal" evidence="9">
    <location>
        <begin position="30"/>
        <end position="402"/>
    </location>
</feature>
<proteinExistence type="inferred from homology"/>
<dbReference type="GeneID" id="90608487"/>
<dbReference type="PANTHER" id="PTHR42693">
    <property type="entry name" value="ARYLSULFATASE FAMILY MEMBER"/>
    <property type="match status" value="1"/>
</dbReference>
<dbReference type="CDD" id="cd16144">
    <property type="entry name" value="ARS_like"/>
    <property type="match status" value="1"/>
</dbReference>
<feature type="compositionally biased region" description="Polar residues" evidence="7">
    <location>
        <begin position="516"/>
        <end position="527"/>
    </location>
</feature>
<comment type="caution">
    <text evidence="10">The sequence shown here is derived from an EMBL/GenBank/DDBJ whole genome shotgun (WGS) entry which is preliminary data.</text>
</comment>
<keyword evidence="11" id="KW-1185">Reference proteome</keyword>
<dbReference type="Pfam" id="PF00884">
    <property type="entry name" value="Sulfatase"/>
    <property type="match status" value="1"/>
</dbReference>
<evidence type="ECO:0000256" key="2">
    <source>
        <dbReference type="ARBA" id="ARBA00008779"/>
    </source>
</evidence>
<keyword evidence="3" id="KW-0479">Metal-binding</keyword>
<dbReference type="SUPFAM" id="SSF53649">
    <property type="entry name" value="Alkaline phosphatase-like"/>
    <property type="match status" value="1"/>
</dbReference>
<evidence type="ECO:0000313" key="11">
    <source>
        <dbReference type="Proteomes" id="UP000225740"/>
    </source>
</evidence>
<dbReference type="InterPro" id="IPR000917">
    <property type="entry name" value="Sulfatase_N"/>
</dbReference>
<keyword evidence="4 8" id="KW-0732">Signal</keyword>
<evidence type="ECO:0000256" key="3">
    <source>
        <dbReference type="ARBA" id="ARBA00022723"/>
    </source>
</evidence>
<dbReference type="GO" id="GO:0004065">
    <property type="term" value="F:arylsulfatase activity"/>
    <property type="evidence" value="ECO:0007669"/>
    <property type="project" value="TreeGrafter"/>
</dbReference>
<organism evidence="10 11">
    <name type="scientific">Rhodopirellula bahusiensis</name>
    <dbReference type="NCBI Taxonomy" id="2014065"/>
    <lineage>
        <taxon>Bacteria</taxon>
        <taxon>Pseudomonadati</taxon>
        <taxon>Planctomycetota</taxon>
        <taxon>Planctomycetia</taxon>
        <taxon>Pirellulales</taxon>
        <taxon>Pirellulaceae</taxon>
        <taxon>Rhodopirellula</taxon>
    </lineage>
</organism>
<evidence type="ECO:0000256" key="1">
    <source>
        <dbReference type="ARBA" id="ARBA00001913"/>
    </source>
</evidence>
<feature type="signal peptide" evidence="8">
    <location>
        <begin position="1"/>
        <end position="22"/>
    </location>
</feature>
<feature type="region of interest" description="Disordered" evidence="7">
    <location>
        <begin position="500"/>
        <end position="533"/>
    </location>
</feature>
<dbReference type="InterPro" id="IPR024607">
    <property type="entry name" value="Sulfatase_CS"/>
</dbReference>
<dbReference type="GO" id="GO:0046872">
    <property type="term" value="F:metal ion binding"/>
    <property type="evidence" value="ECO:0007669"/>
    <property type="project" value="UniProtKB-KW"/>
</dbReference>
<evidence type="ECO:0000259" key="9">
    <source>
        <dbReference type="Pfam" id="PF00884"/>
    </source>
</evidence>